<evidence type="ECO:0000313" key="4">
    <source>
        <dbReference type="EMBL" id="PVY62266.1"/>
    </source>
</evidence>
<feature type="signal peptide" evidence="2">
    <location>
        <begin position="1"/>
        <end position="18"/>
    </location>
</feature>
<feature type="domain" description="Lysozyme inhibitor LprI-like N-terminal" evidence="3">
    <location>
        <begin position="29"/>
        <end position="115"/>
    </location>
</feature>
<dbReference type="Pfam" id="PF07007">
    <property type="entry name" value="LprI"/>
    <property type="match status" value="1"/>
</dbReference>
<gene>
    <name evidence="4" type="ORF">C7440_1759</name>
</gene>
<dbReference type="PANTHER" id="PTHR39176:SF1">
    <property type="entry name" value="PERIPLASMIC PROTEIN"/>
    <property type="match status" value="1"/>
</dbReference>
<evidence type="ECO:0000256" key="1">
    <source>
        <dbReference type="SAM" id="MobiDB-lite"/>
    </source>
</evidence>
<sequence length="351" mass="38236">MRVVISVLLGLAPLSCLAQMYGPDYEQCNQDATVDIVNCVDRHAKRWDAELNRAYKALMSRAEEGQRAPLKAAQRSWINYRDANCAFYGSASGSLSRIEAAECLRAMTQARACELKSASLAEAPSDPPCEAAPRSVQASSQDAAPPAARSPAGAQQDEDKAPAQPPATVPPASMAGTLDNRDHTSRGSFFGMYSETDKEKGSYQADLRAYIQFAEPVEAAGGTAVFGWLEASDEVVLLNYAKYLPSLSLAETTRSLALRKPLMDVNALPRYLMQCIWETDEAKVAPALAVYAERDDANSQSKRSKTLDSLIVTWVNIPHARAEKKFAAFDYCAEISRTGQTHAKLFLGEKL</sequence>
<dbReference type="Gene3D" id="1.20.1270.180">
    <property type="match status" value="1"/>
</dbReference>
<proteinExistence type="predicted"/>
<dbReference type="AlphaFoldDB" id="A0A2U1CMN1"/>
<protein>
    <submittedName>
        <fullName evidence="4">Uncharacterized protein YecT (DUF1311 family)</fullName>
    </submittedName>
</protein>
<keyword evidence="2" id="KW-0732">Signal</keyword>
<dbReference type="OrthoDB" id="7340239at2"/>
<keyword evidence="5" id="KW-1185">Reference proteome</keyword>
<dbReference type="InterPro" id="IPR009739">
    <property type="entry name" value="LprI-like_N"/>
</dbReference>
<reference evidence="4 5" key="1">
    <citation type="submission" date="2018-04" db="EMBL/GenBank/DDBJ databases">
        <title>Genomic Encyclopedia of Type Strains, Phase IV (KMG-IV): sequencing the most valuable type-strain genomes for metagenomic binning, comparative biology and taxonomic classification.</title>
        <authorList>
            <person name="Goeker M."/>
        </authorList>
    </citation>
    <scope>NUCLEOTIDE SEQUENCE [LARGE SCALE GENOMIC DNA]</scope>
    <source>
        <strain evidence="4 5">DSM 10065</strain>
    </source>
</reference>
<feature type="compositionally biased region" description="Low complexity" evidence="1">
    <location>
        <begin position="135"/>
        <end position="155"/>
    </location>
</feature>
<organism evidence="4 5">
    <name type="scientific">Pusillimonas noertemannii</name>
    <dbReference type="NCBI Taxonomy" id="305977"/>
    <lineage>
        <taxon>Bacteria</taxon>
        <taxon>Pseudomonadati</taxon>
        <taxon>Pseudomonadota</taxon>
        <taxon>Betaproteobacteria</taxon>
        <taxon>Burkholderiales</taxon>
        <taxon>Alcaligenaceae</taxon>
        <taxon>Pusillimonas</taxon>
    </lineage>
</organism>
<comment type="caution">
    <text evidence="4">The sequence shown here is derived from an EMBL/GenBank/DDBJ whole genome shotgun (WGS) entry which is preliminary data.</text>
</comment>
<dbReference type="EMBL" id="QEKO01000002">
    <property type="protein sequence ID" value="PVY62266.1"/>
    <property type="molecule type" value="Genomic_DNA"/>
</dbReference>
<accession>A0A2U1CMN1</accession>
<evidence type="ECO:0000256" key="2">
    <source>
        <dbReference type="SAM" id="SignalP"/>
    </source>
</evidence>
<name>A0A2U1CMN1_9BURK</name>
<evidence type="ECO:0000313" key="5">
    <source>
        <dbReference type="Proteomes" id="UP000246145"/>
    </source>
</evidence>
<dbReference type="Proteomes" id="UP000246145">
    <property type="component" value="Unassembled WGS sequence"/>
</dbReference>
<dbReference type="PANTHER" id="PTHR39176">
    <property type="entry name" value="PERIPLASMIC PROTEIN-RELATED"/>
    <property type="match status" value="1"/>
</dbReference>
<dbReference type="RefSeq" id="WP_133244282.1">
    <property type="nucleotide sequence ID" value="NZ_JACCEX010000002.1"/>
</dbReference>
<feature type="chain" id="PRO_5015438559" evidence="2">
    <location>
        <begin position="19"/>
        <end position="351"/>
    </location>
</feature>
<evidence type="ECO:0000259" key="3">
    <source>
        <dbReference type="Pfam" id="PF07007"/>
    </source>
</evidence>
<dbReference type="STRING" id="1231391.GCA_000308195_01826"/>
<feature type="region of interest" description="Disordered" evidence="1">
    <location>
        <begin position="122"/>
        <end position="191"/>
    </location>
</feature>